<dbReference type="GeneID" id="108949611"/>
<dbReference type="AlphaFoldDB" id="F6X5P6"/>
<keyword evidence="5" id="KW-0687">Ribonucleoprotein</keyword>
<evidence type="ECO:0000313" key="8">
    <source>
        <dbReference type="Proteomes" id="UP000008144"/>
    </source>
</evidence>
<comment type="similarity">
    <text evidence="2">Belongs to the universal ribosomal protein uL29 family.</text>
</comment>
<dbReference type="KEGG" id="cin:108949611"/>
<dbReference type="InterPro" id="IPR010729">
    <property type="entry name" value="Ribosomal_uL29_mit"/>
</dbReference>
<comment type="subcellular location">
    <subcellularLocation>
        <location evidence="1">Mitochondrion</location>
    </subcellularLocation>
</comment>
<dbReference type="EMBL" id="EAAA01002494">
    <property type="status" value="NOT_ANNOTATED_CDS"/>
    <property type="molecule type" value="Genomic_DNA"/>
</dbReference>
<dbReference type="HOGENOM" id="CLU_1000992_0_0_1"/>
<evidence type="ECO:0000256" key="1">
    <source>
        <dbReference type="ARBA" id="ARBA00004173"/>
    </source>
</evidence>
<dbReference type="Pfam" id="PF06984">
    <property type="entry name" value="MRP-L47"/>
    <property type="match status" value="1"/>
</dbReference>
<evidence type="ECO:0000313" key="7">
    <source>
        <dbReference type="Ensembl" id="ENSCINP00000003638.3"/>
    </source>
</evidence>
<dbReference type="PANTHER" id="PTHR21183">
    <property type="entry name" value="RIBOSOMAL PROTEIN L47, MITOCHONDRIAL-RELATED"/>
    <property type="match status" value="1"/>
</dbReference>
<dbReference type="GO" id="GO:0005762">
    <property type="term" value="C:mitochondrial large ribosomal subunit"/>
    <property type="evidence" value="ECO:0000318"/>
    <property type="project" value="GO_Central"/>
</dbReference>
<proteinExistence type="inferred from homology"/>
<gene>
    <name evidence="7" type="primary">LOC108949611</name>
</gene>
<dbReference type="RefSeq" id="XP_018667993.2">
    <property type="nucleotide sequence ID" value="XM_018812448.2"/>
</dbReference>
<dbReference type="Gene3D" id="6.10.330.20">
    <property type="match status" value="1"/>
</dbReference>
<accession>A0A1W5B693</accession>
<evidence type="ECO:0000256" key="4">
    <source>
        <dbReference type="ARBA" id="ARBA00023128"/>
    </source>
</evidence>
<dbReference type="GO" id="GO:0032543">
    <property type="term" value="P:mitochondrial translation"/>
    <property type="evidence" value="ECO:0000318"/>
    <property type="project" value="GO_Central"/>
</dbReference>
<keyword evidence="3" id="KW-0689">Ribosomal protein</keyword>
<reference evidence="7" key="2">
    <citation type="journal article" date="2008" name="Genome Biol.">
        <title>Improved genome assembly and evidence-based global gene model set for the chordate Ciona intestinalis: new insight into intron and operon populations.</title>
        <authorList>
            <person name="Satou Y."/>
            <person name="Mineta K."/>
            <person name="Ogasawara M."/>
            <person name="Sasakura Y."/>
            <person name="Shoguchi E."/>
            <person name="Ueno K."/>
            <person name="Yamada L."/>
            <person name="Matsumoto J."/>
            <person name="Wasserscheid J."/>
            <person name="Dewar K."/>
            <person name="Wiley G.B."/>
            <person name="Macmil S.L."/>
            <person name="Roe B.A."/>
            <person name="Zeller R.W."/>
            <person name="Hastings K.E."/>
            <person name="Lemaire P."/>
            <person name="Lindquist E."/>
            <person name="Endo T."/>
            <person name="Hotta K."/>
            <person name="Inaba K."/>
        </authorList>
    </citation>
    <scope>NUCLEOTIDE SEQUENCE [LARGE SCALE GENOMIC DNA]</scope>
    <source>
        <strain evidence="7">wild type</strain>
    </source>
</reference>
<reference evidence="7" key="3">
    <citation type="submission" date="2025-08" db="UniProtKB">
        <authorList>
            <consortium name="Ensembl"/>
        </authorList>
    </citation>
    <scope>IDENTIFICATION</scope>
</reference>
<accession>F6X5P6</accession>
<evidence type="ECO:0000256" key="2">
    <source>
        <dbReference type="ARBA" id="ARBA00009254"/>
    </source>
</evidence>
<evidence type="ECO:0000256" key="6">
    <source>
        <dbReference type="ARBA" id="ARBA00035289"/>
    </source>
</evidence>
<dbReference type="PANTHER" id="PTHR21183:SF18">
    <property type="entry name" value="LARGE RIBOSOMAL SUBUNIT PROTEIN UL29M"/>
    <property type="match status" value="1"/>
</dbReference>
<dbReference type="STRING" id="7719.ENSCINP00000003638"/>
<reference evidence="8" key="1">
    <citation type="journal article" date="2002" name="Science">
        <title>The draft genome of Ciona intestinalis: insights into chordate and vertebrate origins.</title>
        <authorList>
            <person name="Dehal P."/>
            <person name="Satou Y."/>
            <person name="Campbell R.K."/>
            <person name="Chapman J."/>
            <person name="Degnan B."/>
            <person name="De Tomaso A."/>
            <person name="Davidson B."/>
            <person name="Di Gregorio A."/>
            <person name="Gelpke M."/>
            <person name="Goodstein D.M."/>
            <person name="Harafuji N."/>
            <person name="Hastings K.E."/>
            <person name="Ho I."/>
            <person name="Hotta K."/>
            <person name="Huang W."/>
            <person name="Kawashima T."/>
            <person name="Lemaire P."/>
            <person name="Martinez D."/>
            <person name="Meinertzhagen I.A."/>
            <person name="Necula S."/>
            <person name="Nonaka M."/>
            <person name="Putnam N."/>
            <person name="Rash S."/>
            <person name="Saiga H."/>
            <person name="Satake M."/>
            <person name="Terry A."/>
            <person name="Yamada L."/>
            <person name="Wang H.G."/>
            <person name="Awazu S."/>
            <person name="Azumi K."/>
            <person name="Boore J."/>
            <person name="Branno M."/>
            <person name="Chin-Bow S."/>
            <person name="DeSantis R."/>
            <person name="Doyle S."/>
            <person name="Francino P."/>
            <person name="Keys D.N."/>
            <person name="Haga S."/>
            <person name="Hayashi H."/>
            <person name="Hino K."/>
            <person name="Imai K.S."/>
            <person name="Inaba K."/>
            <person name="Kano S."/>
            <person name="Kobayashi K."/>
            <person name="Kobayashi M."/>
            <person name="Lee B.I."/>
            <person name="Makabe K.W."/>
            <person name="Manohar C."/>
            <person name="Matassi G."/>
            <person name="Medina M."/>
            <person name="Mochizuki Y."/>
            <person name="Mount S."/>
            <person name="Morishita T."/>
            <person name="Miura S."/>
            <person name="Nakayama A."/>
            <person name="Nishizaka S."/>
            <person name="Nomoto H."/>
            <person name="Ohta F."/>
            <person name="Oishi K."/>
            <person name="Rigoutsos I."/>
            <person name="Sano M."/>
            <person name="Sasaki A."/>
            <person name="Sasakura Y."/>
            <person name="Shoguchi E."/>
            <person name="Shin-i T."/>
            <person name="Spagnuolo A."/>
            <person name="Stainier D."/>
            <person name="Suzuki M.M."/>
            <person name="Tassy O."/>
            <person name="Takatori N."/>
            <person name="Tokuoka M."/>
            <person name="Yagi K."/>
            <person name="Yoshizaki F."/>
            <person name="Wada S."/>
            <person name="Zhang C."/>
            <person name="Hyatt P.D."/>
            <person name="Larimer F."/>
            <person name="Detter C."/>
            <person name="Doggett N."/>
            <person name="Glavina T."/>
            <person name="Hawkins T."/>
            <person name="Richardson P."/>
            <person name="Lucas S."/>
            <person name="Kohara Y."/>
            <person name="Levine M."/>
            <person name="Satoh N."/>
            <person name="Rokhsar D.S."/>
        </authorList>
    </citation>
    <scope>NUCLEOTIDE SEQUENCE [LARGE SCALE GENOMIC DNA]</scope>
</reference>
<name>F6X5P6_CIOIN</name>
<dbReference type="InParanoid" id="F6X5P6"/>
<evidence type="ECO:0000256" key="3">
    <source>
        <dbReference type="ARBA" id="ARBA00022980"/>
    </source>
</evidence>
<evidence type="ECO:0000256" key="5">
    <source>
        <dbReference type="ARBA" id="ARBA00023274"/>
    </source>
</evidence>
<sequence length="278" mass="33325">MAVAKYCRCMLRISTEFISKPSFTRSLLTERNLIPLITQPPKQIHTSNRQYGLEEFFDDPKNFGIREIKSGSSWSRDLLRLKSTEDLHKLWFVLLKERNMLQTLELYCKNEDEPMPGPDRLEKVAESMSNLRDVFDERESAKNMLLTGSTNKTPGEWRKSGLGITYWYEHKEHLLPPHLGKKKGDQHAEIAMFDRRLEEWHLRMEEKRAKRHGSYYYRIGLKWGRIRANNPNLPKKPPKWWMKKFKTTWKYGIHPEKPVLLPHHDDRFYWGKRPNKRY</sequence>
<keyword evidence="4" id="KW-0496">Mitochondrion</keyword>
<protein>
    <recommendedName>
        <fullName evidence="6">Large ribosomal subunit protein uL29m</fullName>
    </recommendedName>
</protein>
<dbReference type="InterPro" id="IPR038340">
    <property type="entry name" value="MRP-L47_sf"/>
</dbReference>
<dbReference type="FunCoup" id="F6X5P6">
    <property type="interactions" value="381"/>
</dbReference>
<reference evidence="7" key="4">
    <citation type="submission" date="2025-09" db="UniProtKB">
        <authorList>
            <consortium name="Ensembl"/>
        </authorList>
    </citation>
    <scope>IDENTIFICATION</scope>
</reference>
<dbReference type="GeneTree" id="ENSGT00390000002837"/>
<dbReference type="Proteomes" id="UP000008144">
    <property type="component" value="Chromosome 7"/>
</dbReference>
<dbReference type="Ensembl" id="ENSCINT00000003638.3">
    <property type="protein sequence ID" value="ENSCINP00000003638.3"/>
    <property type="gene ID" value="ENSCING00000001800.3"/>
</dbReference>
<organism evidence="7 8">
    <name type="scientific">Ciona intestinalis</name>
    <name type="common">Transparent sea squirt</name>
    <name type="synonym">Ascidia intestinalis</name>
    <dbReference type="NCBI Taxonomy" id="7719"/>
    <lineage>
        <taxon>Eukaryota</taxon>
        <taxon>Metazoa</taxon>
        <taxon>Chordata</taxon>
        <taxon>Tunicata</taxon>
        <taxon>Ascidiacea</taxon>
        <taxon>Phlebobranchia</taxon>
        <taxon>Cionidae</taxon>
        <taxon>Ciona</taxon>
    </lineage>
</organism>
<keyword evidence="8" id="KW-1185">Reference proteome</keyword>
<dbReference type="GO" id="GO:0003735">
    <property type="term" value="F:structural constituent of ribosome"/>
    <property type="evidence" value="ECO:0000318"/>
    <property type="project" value="GO_Central"/>
</dbReference>